<dbReference type="Pfam" id="PF03150">
    <property type="entry name" value="CCP_MauG"/>
    <property type="match status" value="1"/>
</dbReference>
<evidence type="ECO:0000256" key="7">
    <source>
        <dbReference type="ARBA" id="ARBA00023004"/>
    </source>
</evidence>
<keyword evidence="7 9" id="KW-0408">Iron</keyword>
<sequence>MQAGGYKILSSLLLVAGLSIAGFRRQGPEPLRIDYPAYYGNRIFVPEDNPTTVEGVALGRRLFYEKALSASQQISCGTCHRQELAFTDGKVFSTGVDGSLQPRNTMSLVNLLWVRNFFWDGRAAGLEMQAAVPLTNTHEMGQSLEVSAALLSKESVYRSLFSKAFGADSITGEGIVKALSQFERTLVSANAPYDRYLRGAYQPTAAELNGISLFYGNPDVNSNVRGAGCAHCHGGPKTYIELYHNNGLDAIPADSGREKVSGQSYDRGRFRVVSLRNIALTAPYMHDGRFKTLEEVLSHYNEHIKPSKTLSPFLQGVGNSNAPDGLTLGLTAAEKKDLLAFLHMLTDSTFITDKRYSDPF</sequence>
<evidence type="ECO:0000256" key="1">
    <source>
        <dbReference type="ARBA" id="ARBA00004418"/>
    </source>
</evidence>
<feature type="binding site" description="covalent" evidence="8">
    <location>
        <position position="232"/>
    </location>
    <ligand>
        <name>heme c</name>
        <dbReference type="ChEBI" id="CHEBI:61717"/>
        <label>2</label>
    </ligand>
</feature>
<dbReference type="GO" id="GO:0020037">
    <property type="term" value="F:heme binding"/>
    <property type="evidence" value="ECO:0007669"/>
    <property type="project" value="InterPro"/>
</dbReference>
<dbReference type="PANTHER" id="PTHR30600:SF10">
    <property type="entry name" value="BLL6722 PROTEIN"/>
    <property type="match status" value="1"/>
</dbReference>
<dbReference type="EC" id="1.11.1.5" evidence="11"/>
<comment type="PTM">
    <text evidence="8">Binds 2 heme groups per subunit.</text>
</comment>
<dbReference type="InterPro" id="IPR004852">
    <property type="entry name" value="Di-haem_cyt_c_peroxidsae"/>
</dbReference>
<evidence type="ECO:0000256" key="5">
    <source>
        <dbReference type="ARBA" id="ARBA00022764"/>
    </source>
</evidence>
<dbReference type="GO" id="GO:0042597">
    <property type="term" value="C:periplasmic space"/>
    <property type="evidence" value="ECO:0007669"/>
    <property type="project" value="UniProtKB-SubCell"/>
</dbReference>
<keyword evidence="3 9" id="KW-0479">Metal-binding</keyword>
<organism evidence="11 12">
    <name type="scientific">Chitinophaga pinensis (strain ATCC 43595 / DSM 2588 / LMG 13176 / NBRC 15968 / NCIMB 11800 / UQM 2034)</name>
    <dbReference type="NCBI Taxonomy" id="485918"/>
    <lineage>
        <taxon>Bacteria</taxon>
        <taxon>Pseudomonadati</taxon>
        <taxon>Bacteroidota</taxon>
        <taxon>Chitinophagia</taxon>
        <taxon>Chitinophagales</taxon>
        <taxon>Chitinophagaceae</taxon>
        <taxon>Chitinophaga</taxon>
    </lineage>
</organism>
<keyword evidence="4" id="KW-0732">Signal</keyword>
<dbReference type="RefSeq" id="WP_012791678.1">
    <property type="nucleotide sequence ID" value="NC_013132.1"/>
</dbReference>
<protein>
    <submittedName>
        <fullName evidence="11">Cytochrome-c peroxidase</fullName>
        <ecNumber evidence="11">1.11.1.5</ecNumber>
    </submittedName>
</protein>
<dbReference type="SUPFAM" id="SSF46626">
    <property type="entry name" value="Cytochrome c"/>
    <property type="match status" value="2"/>
</dbReference>
<evidence type="ECO:0000313" key="11">
    <source>
        <dbReference type="EMBL" id="ACU61506.1"/>
    </source>
</evidence>
<evidence type="ECO:0000256" key="2">
    <source>
        <dbReference type="ARBA" id="ARBA00022617"/>
    </source>
</evidence>
<dbReference type="AlphaFoldDB" id="A0A979GW28"/>
<dbReference type="Gene3D" id="1.10.760.10">
    <property type="entry name" value="Cytochrome c-like domain"/>
    <property type="match status" value="2"/>
</dbReference>
<dbReference type="EMBL" id="CP001699">
    <property type="protein sequence ID" value="ACU61506.1"/>
    <property type="molecule type" value="Genomic_DNA"/>
</dbReference>
<dbReference type="InterPro" id="IPR009056">
    <property type="entry name" value="Cyt_c-like_dom"/>
</dbReference>
<evidence type="ECO:0000256" key="3">
    <source>
        <dbReference type="ARBA" id="ARBA00022723"/>
    </source>
</evidence>
<dbReference type="GO" id="GO:0004130">
    <property type="term" value="F:cytochrome-c peroxidase activity"/>
    <property type="evidence" value="ECO:0007669"/>
    <property type="project" value="UniProtKB-EC"/>
</dbReference>
<feature type="binding site" description="axial binding residue" evidence="9">
    <location>
        <position position="80"/>
    </location>
    <ligand>
        <name>heme c</name>
        <dbReference type="ChEBI" id="CHEBI:61717"/>
        <label>1</label>
    </ligand>
    <ligandPart>
        <name>Fe</name>
        <dbReference type="ChEBI" id="CHEBI:18248"/>
    </ligandPart>
</feature>
<dbReference type="InterPro" id="IPR051395">
    <property type="entry name" value="Cytochrome_c_Peroxidase/MauG"/>
</dbReference>
<evidence type="ECO:0000256" key="6">
    <source>
        <dbReference type="ARBA" id="ARBA00023002"/>
    </source>
</evidence>
<gene>
    <name evidence="11" type="ordered locus">Cpin_4046</name>
</gene>
<evidence type="ECO:0000256" key="4">
    <source>
        <dbReference type="ARBA" id="ARBA00022729"/>
    </source>
</evidence>
<dbReference type="PANTHER" id="PTHR30600">
    <property type="entry name" value="CYTOCHROME C PEROXIDASE-RELATED"/>
    <property type="match status" value="1"/>
</dbReference>
<keyword evidence="11" id="KW-0575">Peroxidase</keyword>
<evidence type="ECO:0000259" key="10">
    <source>
        <dbReference type="PROSITE" id="PS51007"/>
    </source>
</evidence>
<dbReference type="GO" id="GO:0046872">
    <property type="term" value="F:metal ion binding"/>
    <property type="evidence" value="ECO:0007669"/>
    <property type="project" value="UniProtKB-KW"/>
</dbReference>
<comment type="subcellular location">
    <subcellularLocation>
        <location evidence="1">Periplasm</location>
    </subcellularLocation>
</comment>
<dbReference type="GO" id="GO:0009055">
    <property type="term" value="F:electron transfer activity"/>
    <property type="evidence" value="ECO:0007669"/>
    <property type="project" value="InterPro"/>
</dbReference>
<proteinExistence type="predicted"/>
<comment type="cofactor">
    <cofactor evidence="8">
        <name>heme</name>
        <dbReference type="ChEBI" id="CHEBI:30413"/>
    </cofactor>
    <text evidence="8">Binds 2 heme groups.</text>
</comment>
<feature type="binding site" description="covalent" evidence="8">
    <location>
        <position position="229"/>
    </location>
    <ligand>
        <name>heme c</name>
        <dbReference type="ChEBI" id="CHEBI:61717"/>
        <label>2</label>
    </ligand>
</feature>
<keyword evidence="6 11" id="KW-0560">Oxidoreductase</keyword>
<dbReference type="InterPro" id="IPR026259">
    <property type="entry name" value="MauG/Cytc_peroxidase"/>
</dbReference>
<accession>A0A979GW28</accession>
<dbReference type="InterPro" id="IPR036909">
    <property type="entry name" value="Cyt_c-like_dom_sf"/>
</dbReference>
<evidence type="ECO:0000256" key="9">
    <source>
        <dbReference type="PIRSR" id="PIRSR000294-2"/>
    </source>
</evidence>
<feature type="binding site" description="covalent" evidence="8">
    <location>
        <position position="76"/>
    </location>
    <ligand>
        <name>heme c</name>
        <dbReference type="ChEBI" id="CHEBI:61717"/>
        <label>1</label>
    </ligand>
</feature>
<feature type="binding site" description="axial binding residue" evidence="9">
    <location>
        <position position="233"/>
    </location>
    <ligand>
        <name>heme c</name>
        <dbReference type="ChEBI" id="CHEBI:61717"/>
        <label>2</label>
    </ligand>
    <ligandPart>
        <name>Fe</name>
        <dbReference type="ChEBI" id="CHEBI:18248"/>
    </ligandPart>
</feature>
<dbReference type="OrthoDB" id="9805202at2"/>
<keyword evidence="2 8" id="KW-0349">Heme</keyword>
<reference evidence="11 12" key="2">
    <citation type="journal article" date="2010" name="Stand. Genomic Sci.">
        <title>Complete genome sequence of Chitinophaga pinensis type strain (UQM 2034).</title>
        <authorList>
            <person name="Glavina Del Rio T."/>
            <person name="Abt B."/>
            <person name="Spring S."/>
            <person name="Lapidus A."/>
            <person name="Nolan M."/>
            <person name="Tice H."/>
            <person name="Copeland A."/>
            <person name="Cheng J.F."/>
            <person name="Chen F."/>
            <person name="Bruce D."/>
            <person name="Goodwin L."/>
            <person name="Pitluck S."/>
            <person name="Ivanova N."/>
            <person name="Mavromatis K."/>
            <person name="Mikhailova N."/>
            <person name="Pati A."/>
            <person name="Chen A."/>
            <person name="Palaniappan K."/>
            <person name="Land M."/>
            <person name="Hauser L."/>
            <person name="Chang Y.J."/>
            <person name="Jeffries C.D."/>
            <person name="Chain P."/>
            <person name="Saunders E."/>
            <person name="Detter J.C."/>
            <person name="Brettin T."/>
            <person name="Rohde M."/>
            <person name="Goker M."/>
            <person name="Bristow J."/>
            <person name="Eisen J.A."/>
            <person name="Markowitz V."/>
            <person name="Hugenholtz P."/>
            <person name="Kyrpides N.C."/>
            <person name="Klenk H.P."/>
            <person name="Lucas S."/>
        </authorList>
    </citation>
    <scope>NUCLEOTIDE SEQUENCE [LARGE SCALE GENOMIC DNA]</scope>
    <source>
        <strain evidence="12">ATCC 43595 / DSM 2588 / LMG 13176 / NBRC 15968 / NCIMB 11800 / UQM 2034</strain>
    </source>
</reference>
<feature type="binding site" description="covalent" evidence="8">
    <location>
        <position position="79"/>
    </location>
    <ligand>
        <name>heme c</name>
        <dbReference type="ChEBI" id="CHEBI:61717"/>
        <label>1</label>
    </ligand>
</feature>
<keyword evidence="5" id="KW-0574">Periplasm</keyword>
<name>A0A979GW28_CHIPD</name>
<dbReference type="KEGG" id="cpi:Cpin_4046"/>
<evidence type="ECO:0000256" key="8">
    <source>
        <dbReference type="PIRSR" id="PIRSR000294-1"/>
    </source>
</evidence>
<dbReference type="Proteomes" id="UP000002215">
    <property type="component" value="Chromosome"/>
</dbReference>
<dbReference type="PROSITE" id="PS51007">
    <property type="entry name" value="CYTC"/>
    <property type="match status" value="1"/>
</dbReference>
<dbReference type="PIRSF" id="PIRSF000294">
    <property type="entry name" value="Cytochrome-c_peroxidase"/>
    <property type="match status" value="1"/>
</dbReference>
<evidence type="ECO:0000313" key="12">
    <source>
        <dbReference type="Proteomes" id="UP000002215"/>
    </source>
</evidence>
<reference evidence="12" key="1">
    <citation type="submission" date="2009-08" db="EMBL/GenBank/DDBJ databases">
        <title>The complete genome of Chitinophaga pinensis DSM 2588.</title>
        <authorList>
            <consortium name="US DOE Joint Genome Institute (JGI-PGF)"/>
            <person name="Lucas S."/>
            <person name="Copeland A."/>
            <person name="Lapidus A."/>
            <person name="Glavina del Rio T."/>
            <person name="Dalin E."/>
            <person name="Tice H."/>
            <person name="Bruce D."/>
            <person name="Goodwin L."/>
            <person name="Pitluck S."/>
            <person name="Kyrpides N."/>
            <person name="Mavromatis K."/>
            <person name="Ivanova N."/>
            <person name="Mikhailova N."/>
            <person name="Sims D."/>
            <person name="Meinche L."/>
            <person name="Brettin T."/>
            <person name="Detter J.C."/>
            <person name="Han C."/>
            <person name="Larimer F."/>
            <person name="Land M."/>
            <person name="Hauser L."/>
            <person name="Markowitz V."/>
            <person name="Cheng J.-F."/>
            <person name="Hugenholtz P."/>
            <person name="Woyke T."/>
            <person name="Wu D."/>
            <person name="Spring S."/>
            <person name="Klenk H.-P."/>
            <person name="Eisen J.A."/>
        </authorList>
    </citation>
    <scope>NUCLEOTIDE SEQUENCE [LARGE SCALE GENOMIC DNA]</scope>
    <source>
        <strain evidence="12">ATCC 43595 / DSM 2588 / LMG 13176 / NBRC 15968 / NCIMB 11800 / UQM 2034</strain>
    </source>
</reference>
<feature type="domain" description="Cytochrome c" evidence="10">
    <location>
        <begin position="205"/>
        <end position="346"/>
    </location>
</feature>